<evidence type="ECO:0000313" key="12">
    <source>
        <dbReference type="Proteomes" id="UP000284434"/>
    </source>
</evidence>
<dbReference type="Proteomes" id="UP000284243">
    <property type="component" value="Unassembled WGS sequence"/>
</dbReference>
<dbReference type="EMBL" id="QRYC01000003">
    <property type="protein sequence ID" value="RGU58041.1"/>
    <property type="molecule type" value="Genomic_DNA"/>
</dbReference>
<evidence type="ECO:0000313" key="10">
    <source>
        <dbReference type="Proteomes" id="UP000283426"/>
    </source>
</evidence>
<dbReference type="SUPFAM" id="SSF48452">
    <property type="entry name" value="TPR-like"/>
    <property type="match status" value="1"/>
</dbReference>
<dbReference type="NCBIfam" id="TIGR03302">
    <property type="entry name" value="OM_YfiO"/>
    <property type="match status" value="1"/>
</dbReference>
<organism evidence="8 10">
    <name type="scientific">Odoribacter splanchnicus</name>
    <dbReference type="NCBI Taxonomy" id="28118"/>
    <lineage>
        <taxon>Bacteria</taxon>
        <taxon>Pseudomonadati</taxon>
        <taxon>Bacteroidota</taxon>
        <taxon>Bacteroidia</taxon>
        <taxon>Bacteroidales</taxon>
        <taxon>Odoribacteraceae</taxon>
        <taxon>Odoribacter</taxon>
    </lineage>
</organism>
<evidence type="ECO:0000256" key="2">
    <source>
        <dbReference type="ARBA" id="ARBA00023136"/>
    </source>
</evidence>
<dbReference type="Proteomes" id="UP000283426">
    <property type="component" value="Unassembled WGS sequence"/>
</dbReference>
<dbReference type="Pfam" id="PF13525">
    <property type="entry name" value="YfiO"/>
    <property type="match status" value="1"/>
</dbReference>
<dbReference type="GeneID" id="61276448"/>
<evidence type="ECO:0000313" key="9">
    <source>
        <dbReference type="EMBL" id="RGY09540.1"/>
    </source>
</evidence>
<dbReference type="InterPro" id="IPR011990">
    <property type="entry name" value="TPR-like_helical_dom_sf"/>
</dbReference>
<dbReference type="Proteomes" id="UP001212263">
    <property type="component" value="Unassembled WGS sequence"/>
</dbReference>
<evidence type="ECO:0000256" key="3">
    <source>
        <dbReference type="ARBA" id="ARBA00023237"/>
    </source>
</evidence>
<dbReference type="InterPro" id="IPR017689">
    <property type="entry name" value="BamD"/>
</dbReference>
<proteinExistence type="predicted"/>
<evidence type="ECO:0000259" key="4">
    <source>
        <dbReference type="Pfam" id="PF13525"/>
    </source>
</evidence>
<reference evidence="10 11" key="1">
    <citation type="submission" date="2018-08" db="EMBL/GenBank/DDBJ databases">
        <title>A genome reference for cultivated species of the human gut microbiota.</title>
        <authorList>
            <person name="Zou Y."/>
            <person name="Xue W."/>
            <person name="Luo G."/>
        </authorList>
    </citation>
    <scope>NUCLEOTIDE SEQUENCE [LARGE SCALE GENOMIC DNA]</scope>
    <source>
        <strain evidence="8 10">AF14-6AC</strain>
        <strain evidence="7 11">AF16-14</strain>
        <strain evidence="9 12">OF03-11</strain>
    </source>
</reference>
<dbReference type="AlphaFoldDB" id="A0A1Y4A6M7"/>
<evidence type="ECO:0000313" key="5">
    <source>
        <dbReference type="EMBL" id="MCG4958622.1"/>
    </source>
</evidence>
<feature type="domain" description="Outer membrane lipoprotein BamD-like" evidence="4">
    <location>
        <begin position="30"/>
        <end position="199"/>
    </location>
</feature>
<sequence length="266" mass="32007">MKKFWGFLLVIVLMTSCGEYQSLLKSNDYNLVYKKAIEYYNKGDYQRAMNLLDGVRSVFVGQAKAQNIAYYRAFCSYNMKDYQIASDLFKQFIQTYPESSFAEECLYMMGFCDYKASPKPRLDQQVTEKAIREFQLYLSRYPYSMRKDKVNTYMDEMRDKLSYKAYLSAKNYYLREHYKAAVISLQNCLKDYPGSKYREEIMYMLFVSKYQMAVNSVEDKKVERYNNAREEYYYFADEYPNSRYAADVKKMYEDIEAYLENYKFED</sequence>
<keyword evidence="1" id="KW-0732">Signal</keyword>
<dbReference type="EMBL" id="JAQMRD010000002">
    <property type="protein sequence ID" value="MDB9221852.1"/>
    <property type="molecule type" value="Genomic_DNA"/>
</dbReference>
<dbReference type="Proteomes" id="UP001199750">
    <property type="component" value="Unassembled WGS sequence"/>
</dbReference>
<reference evidence="5" key="2">
    <citation type="submission" date="2022-01" db="EMBL/GenBank/DDBJ databases">
        <title>Collection of gut derived symbiotic bacterial strains cultured from healthy donors.</title>
        <authorList>
            <person name="Lin H."/>
            <person name="Kohout C."/>
            <person name="Waligurski E."/>
            <person name="Pamer E.G."/>
        </authorList>
    </citation>
    <scope>NUCLEOTIDE SEQUENCE</scope>
    <source>
        <strain evidence="5">DFI.1.149</strain>
    </source>
</reference>
<dbReference type="OMA" id="GYQFERF"/>
<dbReference type="Proteomes" id="UP000284434">
    <property type="component" value="Unassembled WGS sequence"/>
</dbReference>
<reference evidence="6" key="3">
    <citation type="submission" date="2023-01" db="EMBL/GenBank/DDBJ databases">
        <title>Human gut microbiome strain richness.</title>
        <authorList>
            <person name="Chen-Liaw A."/>
        </authorList>
    </citation>
    <scope>NUCLEOTIDE SEQUENCE</scope>
    <source>
        <strain evidence="6">RTP21484st1_B7_RTP21484_190118</strain>
    </source>
</reference>
<dbReference type="EMBL" id="JAKNDN010000003">
    <property type="protein sequence ID" value="MCG4958622.1"/>
    <property type="molecule type" value="Genomic_DNA"/>
</dbReference>
<evidence type="ECO:0000313" key="11">
    <source>
        <dbReference type="Proteomes" id="UP000284243"/>
    </source>
</evidence>
<dbReference type="EMBL" id="QRYW01000021">
    <property type="protein sequence ID" value="RGV25751.1"/>
    <property type="molecule type" value="Genomic_DNA"/>
</dbReference>
<evidence type="ECO:0000256" key="1">
    <source>
        <dbReference type="ARBA" id="ARBA00022729"/>
    </source>
</evidence>
<dbReference type="EMBL" id="QSCO01000002">
    <property type="protein sequence ID" value="RGY09540.1"/>
    <property type="molecule type" value="Genomic_DNA"/>
</dbReference>
<keyword evidence="3" id="KW-0998">Cell outer membrane</keyword>
<dbReference type="InterPro" id="IPR039565">
    <property type="entry name" value="BamD-like"/>
</dbReference>
<name>A0A1Y4A6M7_9BACT</name>
<gene>
    <name evidence="8" type="primary">bamD</name>
    <name evidence="8" type="ORF">DWW24_10840</name>
    <name evidence="7" type="ORF">DWW57_03005</name>
    <name evidence="9" type="ORF">DXA53_01795</name>
    <name evidence="5" type="ORF">L0P03_01970</name>
    <name evidence="6" type="ORF">PN645_02390</name>
</gene>
<dbReference type="RefSeq" id="WP_013613374.1">
    <property type="nucleotide sequence ID" value="NZ_CABJFF010000007.1"/>
</dbReference>
<keyword evidence="2" id="KW-0472">Membrane</keyword>
<evidence type="ECO:0000313" key="7">
    <source>
        <dbReference type="EMBL" id="RGU58041.1"/>
    </source>
</evidence>
<accession>A0A1Y4A6M7</accession>
<protein>
    <submittedName>
        <fullName evidence="8">Outer membrane protein assembly factor BamD</fullName>
    </submittedName>
</protein>
<evidence type="ECO:0000313" key="8">
    <source>
        <dbReference type="EMBL" id="RGV25751.1"/>
    </source>
</evidence>
<evidence type="ECO:0000313" key="6">
    <source>
        <dbReference type="EMBL" id="MDB9221852.1"/>
    </source>
</evidence>
<comment type="caution">
    <text evidence="8">The sequence shown here is derived from an EMBL/GenBank/DDBJ whole genome shotgun (WGS) entry which is preliminary data.</text>
</comment>
<dbReference type="PROSITE" id="PS51257">
    <property type="entry name" value="PROKAR_LIPOPROTEIN"/>
    <property type="match status" value="1"/>
</dbReference>
<dbReference type="Gene3D" id="1.25.40.10">
    <property type="entry name" value="Tetratricopeptide repeat domain"/>
    <property type="match status" value="1"/>
</dbReference>